<dbReference type="EMBL" id="QPEX01000045">
    <property type="protein sequence ID" value="RCS41342.1"/>
    <property type="molecule type" value="Genomic_DNA"/>
</dbReference>
<protein>
    <submittedName>
        <fullName evidence="1">Uncharacterized protein</fullName>
    </submittedName>
</protein>
<proteinExistence type="predicted"/>
<organism evidence="1 2">
    <name type="scientific">Bremerella cremea</name>
    <dbReference type="NCBI Taxonomy" id="1031537"/>
    <lineage>
        <taxon>Bacteria</taxon>
        <taxon>Pseudomonadati</taxon>
        <taxon>Planctomycetota</taxon>
        <taxon>Planctomycetia</taxon>
        <taxon>Pirellulales</taxon>
        <taxon>Pirellulaceae</taxon>
        <taxon>Bremerella</taxon>
    </lineage>
</organism>
<dbReference type="AlphaFoldDB" id="A0A368KNC8"/>
<sequence>MSRKGKLSESQPRGFRLGEAREVHEDTSAFAWARSSTPMTWKSVPPRSSKSGFFYALRFSLKFEV</sequence>
<evidence type="ECO:0000313" key="1">
    <source>
        <dbReference type="EMBL" id="RCS41342.1"/>
    </source>
</evidence>
<evidence type="ECO:0000313" key="2">
    <source>
        <dbReference type="Proteomes" id="UP000253562"/>
    </source>
</evidence>
<comment type="caution">
    <text evidence="1">The sequence shown here is derived from an EMBL/GenBank/DDBJ whole genome shotgun (WGS) entry which is preliminary data.</text>
</comment>
<gene>
    <name evidence="1" type="ORF">DTL42_22525</name>
</gene>
<accession>A0A368KNC8</accession>
<reference evidence="1 2" key="1">
    <citation type="submission" date="2018-07" db="EMBL/GenBank/DDBJ databases">
        <title>Comparative genomes isolates from brazilian mangrove.</title>
        <authorList>
            <person name="De Araujo J.E."/>
            <person name="Taketani R.G."/>
            <person name="Silva M.C.P."/>
            <person name="Lourenco M.V."/>
            <person name="Oliveira V.M."/>
            <person name="Andreote F.D."/>
        </authorList>
    </citation>
    <scope>NUCLEOTIDE SEQUENCE [LARGE SCALE GENOMIC DNA]</scope>
    <source>
        <strain evidence="1 2">HEX PRIS-MGV</strain>
    </source>
</reference>
<dbReference type="Proteomes" id="UP000253562">
    <property type="component" value="Unassembled WGS sequence"/>
</dbReference>
<name>A0A368KNC8_9BACT</name>